<organism evidence="2 3">
    <name type="scientific">Rhodocollybia butyracea</name>
    <dbReference type="NCBI Taxonomy" id="206335"/>
    <lineage>
        <taxon>Eukaryota</taxon>
        <taxon>Fungi</taxon>
        <taxon>Dikarya</taxon>
        <taxon>Basidiomycota</taxon>
        <taxon>Agaricomycotina</taxon>
        <taxon>Agaricomycetes</taxon>
        <taxon>Agaricomycetidae</taxon>
        <taxon>Agaricales</taxon>
        <taxon>Marasmiineae</taxon>
        <taxon>Omphalotaceae</taxon>
        <taxon>Rhodocollybia</taxon>
    </lineage>
</organism>
<dbReference type="PANTHER" id="PTHR34883:SF15">
    <property type="entry name" value="EXTRACELLULAR SERINE-RICH PROTEIN"/>
    <property type="match status" value="1"/>
</dbReference>
<evidence type="ECO:0000313" key="2">
    <source>
        <dbReference type="EMBL" id="KAF9066873.1"/>
    </source>
</evidence>
<feature type="signal peptide" evidence="1">
    <location>
        <begin position="1"/>
        <end position="17"/>
    </location>
</feature>
<reference evidence="2" key="1">
    <citation type="submission" date="2020-11" db="EMBL/GenBank/DDBJ databases">
        <authorList>
            <consortium name="DOE Joint Genome Institute"/>
            <person name="Ahrendt S."/>
            <person name="Riley R."/>
            <person name="Andreopoulos W."/>
            <person name="Labutti K."/>
            <person name="Pangilinan J."/>
            <person name="Ruiz-Duenas F.J."/>
            <person name="Barrasa J.M."/>
            <person name="Sanchez-Garcia M."/>
            <person name="Camarero S."/>
            <person name="Miyauchi S."/>
            <person name="Serrano A."/>
            <person name="Linde D."/>
            <person name="Babiker R."/>
            <person name="Drula E."/>
            <person name="Ayuso-Fernandez I."/>
            <person name="Pacheco R."/>
            <person name="Padilla G."/>
            <person name="Ferreira P."/>
            <person name="Barriuso J."/>
            <person name="Kellner H."/>
            <person name="Castanera R."/>
            <person name="Alfaro M."/>
            <person name="Ramirez L."/>
            <person name="Pisabarro A.G."/>
            <person name="Kuo A."/>
            <person name="Tritt A."/>
            <person name="Lipzen A."/>
            <person name="He G."/>
            <person name="Yan M."/>
            <person name="Ng V."/>
            <person name="Cullen D."/>
            <person name="Martin F."/>
            <person name="Rosso M.-N."/>
            <person name="Henrissat B."/>
            <person name="Hibbett D."/>
            <person name="Martinez A.T."/>
            <person name="Grigoriev I.V."/>
        </authorList>
    </citation>
    <scope>NUCLEOTIDE SEQUENCE</scope>
    <source>
        <strain evidence="2">AH 40177</strain>
    </source>
</reference>
<evidence type="ECO:0000313" key="3">
    <source>
        <dbReference type="Proteomes" id="UP000772434"/>
    </source>
</evidence>
<name>A0A9P5U6I2_9AGAR</name>
<proteinExistence type="predicted"/>
<gene>
    <name evidence="2" type="ORF">BDP27DRAFT_1404170</name>
</gene>
<dbReference type="OrthoDB" id="1921208at2759"/>
<dbReference type="InterPro" id="IPR008972">
    <property type="entry name" value="Cupredoxin"/>
</dbReference>
<dbReference type="SUPFAM" id="SSF49503">
    <property type="entry name" value="Cupredoxins"/>
    <property type="match status" value="1"/>
</dbReference>
<keyword evidence="1" id="KW-0732">Signal</keyword>
<dbReference type="Gene3D" id="2.60.40.420">
    <property type="entry name" value="Cupredoxins - blue copper proteins"/>
    <property type="match status" value="1"/>
</dbReference>
<keyword evidence="3" id="KW-1185">Reference proteome</keyword>
<dbReference type="EMBL" id="JADNRY010000081">
    <property type="protein sequence ID" value="KAF9066873.1"/>
    <property type="molecule type" value="Genomic_DNA"/>
</dbReference>
<dbReference type="CDD" id="cd00920">
    <property type="entry name" value="Cupredoxin"/>
    <property type="match status" value="1"/>
</dbReference>
<dbReference type="Proteomes" id="UP000772434">
    <property type="component" value="Unassembled WGS sequence"/>
</dbReference>
<dbReference type="PANTHER" id="PTHR34883">
    <property type="entry name" value="SERINE-RICH PROTEIN, PUTATIVE-RELATED-RELATED"/>
    <property type="match status" value="1"/>
</dbReference>
<accession>A0A9P5U6I2</accession>
<feature type="chain" id="PRO_5040347023" description="Blue (type 1) copper domain-containing protein" evidence="1">
    <location>
        <begin position="18"/>
        <end position="236"/>
    </location>
</feature>
<evidence type="ECO:0008006" key="4">
    <source>
        <dbReference type="Google" id="ProtNLM"/>
    </source>
</evidence>
<dbReference type="AlphaFoldDB" id="A0A9P5U6I2"/>
<sequence length="236" mass="23788">MIFTTLAAALALPVALAQYGGPPPPSSGSSTAAAQVAVPSAPANTTGHINIDVSPGSAFTFSVPDLQNVSVGTQITFFFPQSSVGPHSVTQSSFEAPCTYLEANATTQAPAGFDSGLVQAVQFTINVTSTDPYVLGFRIWYHCKQLNHCGMGMVGAINAPTTGPNTFDAFMAAAVKQNGNETPQTTGGPVLGGFGASAIATPAATATATAAVSSATMNFASTFAVLFGVAVSVIFV</sequence>
<dbReference type="InterPro" id="IPR052953">
    <property type="entry name" value="Ser-rich/MCO-related"/>
</dbReference>
<evidence type="ECO:0000256" key="1">
    <source>
        <dbReference type="SAM" id="SignalP"/>
    </source>
</evidence>
<protein>
    <recommendedName>
        <fullName evidence="4">Blue (type 1) copper domain-containing protein</fullName>
    </recommendedName>
</protein>
<comment type="caution">
    <text evidence="2">The sequence shown here is derived from an EMBL/GenBank/DDBJ whole genome shotgun (WGS) entry which is preliminary data.</text>
</comment>